<keyword evidence="3" id="KW-0472">Membrane</keyword>
<evidence type="ECO:0000256" key="2">
    <source>
        <dbReference type="SAM" id="MobiDB-lite"/>
    </source>
</evidence>
<organism evidence="5 6">
    <name type="scientific">Candidatus Desulfolinea nitratireducens</name>
    <dbReference type="NCBI Taxonomy" id="2841698"/>
    <lineage>
        <taxon>Bacteria</taxon>
        <taxon>Bacillati</taxon>
        <taxon>Chloroflexota</taxon>
        <taxon>Anaerolineae</taxon>
        <taxon>Anaerolineales</taxon>
        <taxon>Anaerolineales incertae sedis</taxon>
        <taxon>Candidatus Desulfolinea</taxon>
    </lineage>
</organism>
<dbReference type="Gene3D" id="2.40.128.110">
    <property type="entry name" value="Lipid/polyisoprenoid-binding, YceI-like"/>
    <property type="match status" value="1"/>
</dbReference>
<comment type="caution">
    <text evidence="5">The sequence shown here is derived from an EMBL/GenBank/DDBJ whole genome shotgun (WGS) entry which is preliminary data.</text>
</comment>
<proteinExistence type="inferred from homology"/>
<dbReference type="PANTHER" id="PTHR34406:SF1">
    <property type="entry name" value="PROTEIN YCEI"/>
    <property type="match status" value="1"/>
</dbReference>
<feature type="region of interest" description="Disordered" evidence="2">
    <location>
        <begin position="48"/>
        <end position="76"/>
    </location>
</feature>
<evidence type="ECO:0000313" key="6">
    <source>
        <dbReference type="Proteomes" id="UP000614469"/>
    </source>
</evidence>
<dbReference type="EMBL" id="JACNJN010000087">
    <property type="protein sequence ID" value="MBC8335041.1"/>
    <property type="molecule type" value="Genomic_DNA"/>
</dbReference>
<evidence type="ECO:0000256" key="3">
    <source>
        <dbReference type="SAM" id="Phobius"/>
    </source>
</evidence>
<dbReference type="AlphaFoldDB" id="A0A8J6NL41"/>
<keyword evidence="3" id="KW-1133">Transmembrane helix</keyword>
<name>A0A8J6NL41_9CHLR</name>
<sequence length="253" mass="27776">MKKNKGILRFFSILGIVIIVGVAAFGYAFLREPEAPSVGLEEPSVMPATEVTQTSEGQPTAESAPEENISKENSQSSIFRIDSSQSEARFTLNEVLEGQPTVVIGKTRQVTGEFRVEPDQSQVEVGEILVNARDLATDNTFRNRAIHNRILDSNTFEFISFGPTDIILLPDEVNIGEEIVFEIAGALTIKGVTQQVIFMAKITPISEMQIEGHAETMLAYADYGIKIPSVERVAEVDEEVLLEIDFVALAISE</sequence>
<evidence type="ECO:0000256" key="1">
    <source>
        <dbReference type="ARBA" id="ARBA00008812"/>
    </source>
</evidence>
<feature type="compositionally biased region" description="Polar residues" evidence="2">
    <location>
        <begin position="50"/>
        <end position="61"/>
    </location>
</feature>
<accession>A0A8J6NL41</accession>
<dbReference type="InterPro" id="IPR036761">
    <property type="entry name" value="TTHA0802/YceI-like_sf"/>
</dbReference>
<evidence type="ECO:0000313" key="5">
    <source>
        <dbReference type="EMBL" id="MBC8335041.1"/>
    </source>
</evidence>
<evidence type="ECO:0000259" key="4">
    <source>
        <dbReference type="SMART" id="SM00867"/>
    </source>
</evidence>
<reference evidence="5 6" key="1">
    <citation type="submission" date="2020-08" db="EMBL/GenBank/DDBJ databases">
        <title>Bridging the membrane lipid divide: bacteria of the FCB group superphylum have the potential to synthesize archaeal ether lipids.</title>
        <authorList>
            <person name="Villanueva L."/>
            <person name="Von Meijenfeldt F.A.B."/>
            <person name="Westbye A.B."/>
            <person name="Yadav S."/>
            <person name="Hopmans E.C."/>
            <person name="Dutilh B.E."/>
            <person name="Sinninghe Damste J.S."/>
        </authorList>
    </citation>
    <scope>NUCLEOTIDE SEQUENCE [LARGE SCALE GENOMIC DNA]</scope>
    <source>
        <strain evidence="5">NIOZ-UU36</strain>
    </source>
</reference>
<dbReference type="SMART" id="SM00867">
    <property type="entry name" value="YceI"/>
    <property type="match status" value="1"/>
</dbReference>
<dbReference type="SUPFAM" id="SSF101874">
    <property type="entry name" value="YceI-like"/>
    <property type="match status" value="1"/>
</dbReference>
<feature type="domain" description="Lipid/polyisoprenoid-binding YceI-like" evidence="4">
    <location>
        <begin position="78"/>
        <end position="249"/>
    </location>
</feature>
<gene>
    <name evidence="5" type="ORF">H8E29_07245</name>
</gene>
<protein>
    <submittedName>
        <fullName evidence="5">YceI family protein</fullName>
    </submittedName>
</protein>
<dbReference type="PANTHER" id="PTHR34406">
    <property type="entry name" value="PROTEIN YCEI"/>
    <property type="match status" value="1"/>
</dbReference>
<dbReference type="Proteomes" id="UP000614469">
    <property type="component" value="Unassembled WGS sequence"/>
</dbReference>
<dbReference type="InterPro" id="IPR007372">
    <property type="entry name" value="Lipid/polyisoprenoid-bd_YceI"/>
</dbReference>
<dbReference type="Pfam" id="PF04264">
    <property type="entry name" value="YceI"/>
    <property type="match status" value="1"/>
</dbReference>
<comment type="similarity">
    <text evidence="1">Belongs to the UPF0312 family.</text>
</comment>
<feature type="transmembrane region" description="Helical" evidence="3">
    <location>
        <begin position="7"/>
        <end position="30"/>
    </location>
</feature>
<keyword evidence="3" id="KW-0812">Transmembrane</keyword>